<keyword evidence="2" id="KW-1185">Reference proteome</keyword>
<dbReference type="EMBL" id="VSRR010113548">
    <property type="protein sequence ID" value="MPC98314.1"/>
    <property type="molecule type" value="Genomic_DNA"/>
</dbReference>
<protein>
    <submittedName>
        <fullName evidence="1">Uncharacterized protein</fullName>
    </submittedName>
</protein>
<comment type="caution">
    <text evidence="1">The sequence shown here is derived from an EMBL/GenBank/DDBJ whole genome shotgun (WGS) entry which is preliminary data.</text>
</comment>
<organism evidence="1 2">
    <name type="scientific">Portunus trituberculatus</name>
    <name type="common">Swimming crab</name>
    <name type="synonym">Neptunus trituberculatus</name>
    <dbReference type="NCBI Taxonomy" id="210409"/>
    <lineage>
        <taxon>Eukaryota</taxon>
        <taxon>Metazoa</taxon>
        <taxon>Ecdysozoa</taxon>
        <taxon>Arthropoda</taxon>
        <taxon>Crustacea</taxon>
        <taxon>Multicrustacea</taxon>
        <taxon>Malacostraca</taxon>
        <taxon>Eumalacostraca</taxon>
        <taxon>Eucarida</taxon>
        <taxon>Decapoda</taxon>
        <taxon>Pleocyemata</taxon>
        <taxon>Brachyura</taxon>
        <taxon>Eubrachyura</taxon>
        <taxon>Portunoidea</taxon>
        <taxon>Portunidae</taxon>
        <taxon>Portuninae</taxon>
        <taxon>Portunus</taxon>
    </lineage>
</organism>
<evidence type="ECO:0000313" key="2">
    <source>
        <dbReference type="Proteomes" id="UP000324222"/>
    </source>
</evidence>
<evidence type="ECO:0000313" key="1">
    <source>
        <dbReference type="EMBL" id="MPC98314.1"/>
    </source>
</evidence>
<reference evidence="1 2" key="1">
    <citation type="submission" date="2019-05" db="EMBL/GenBank/DDBJ databases">
        <title>Another draft genome of Portunus trituberculatus and its Hox gene families provides insights of decapod evolution.</title>
        <authorList>
            <person name="Jeong J.-H."/>
            <person name="Song I."/>
            <person name="Kim S."/>
            <person name="Choi T."/>
            <person name="Kim D."/>
            <person name="Ryu S."/>
            <person name="Kim W."/>
        </authorList>
    </citation>
    <scope>NUCLEOTIDE SEQUENCE [LARGE SCALE GENOMIC DNA]</scope>
    <source>
        <tissue evidence="1">Muscle</tissue>
    </source>
</reference>
<name>A0A5B7K136_PORTR</name>
<dbReference type="Proteomes" id="UP000324222">
    <property type="component" value="Unassembled WGS sequence"/>
</dbReference>
<proteinExistence type="predicted"/>
<gene>
    <name evidence="1" type="ORF">E2C01_093679</name>
</gene>
<dbReference type="AlphaFoldDB" id="A0A5B7K136"/>
<accession>A0A5B7K136</accession>
<sequence length="62" mass="6791">MSQALHTERLFMKHLVKTLRAVGVGVASLYALALDSNLGPSQRPECSSQVLLIVTRLVTTLR</sequence>